<comment type="caution">
    <text evidence="1">The sequence shown here is derived from an EMBL/GenBank/DDBJ whole genome shotgun (WGS) entry which is preliminary data.</text>
</comment>
<keyword evidence="2" id="KW-1185">Reference proteome</keyword>
<evidence type="ECO:0000313" key="2">
    <source>
        <dbReference type="Proteomes" id="UP001500167"/>
    </source>
</evidence>
<dbReference type="Proteomes" id="UP001500167">
    <property type="component" value="Unassembled WGS sequence"/>
</dbReference>
<accession>A0ABP8AAN0</accession>
<dbReference type="EMBL" id="BAAAZK010000007">
    <property type="protein sequence ID" value="GAA4180829.1"/>
    <property type="molecule type" value="Genomic_DNA"/>
</dbReference>
<protein>
    <submittedName>
        <fullName evidence="1">Uncharacterized protein</fullName>
    </submittedName>
</protein>
<evidence type="ECO:0000313" key="1">
    <source>
        <dbReference type="EMBL" id="GAA4180829.1"/>
    </source>
</evidence>
<sequence length="362" mass="42022">MKKMVISIVIILVAYAAIQSGSVINLSPSLLWNRAKYKKFAELQEKLQWDNFLMYRVTQNRNGSIRYFPEQNFFLIASSPYFIKIDRAGNKVFELENSPGLKFLDAINCYVTTEDGIYDFSAEKPHIEHFAEILNTDSTISDKVWVEDFFGKFYNTSDAVLYSYHTELISREAVYFRQNGKWIKLYTPKSSSFIYAEGSKIQCKINKEQILPKWQDEHFLKDVQNATYSNELRYTDAYITPFNSDNTFFPDQKLDYTNKGKVKTQAFAKETYTTEGYLNPGIPNEFYGTAYYDLAIENTVLNFKTVANRASFGGNIETYLHVFELPAKYAAKSNVRFLTYDYSTNFHENKKQGVYIIKNIGN</sequence>
<organism evidence="1 2">
    <name type="scientific">Sphingobacterium ginsenosidimutans</name>
    <dbReference type="NCBI Taxonomy" id="687845"/>
    <lineage>
        <taxon>Bacteria</taxon>
        <taxon>Pseudomonadati</taxon>
        <taxon>Bacteroidota</taxon>
        <taxon>Sphingobacteriia</taxon>
        <taxon>Sphingobacteriales</taxon>
        <taxon>Sphingobacteriaceae</taxon>
        <taxon>Sphingobacterium</taxon>
    </lineage>
</organism>
<gene>
    <name evidence="1" type="ORF">GCM10022218_35680</name>
</gene>
<name>A0ABP8AAN0_9SPHI</name>
<proteinExistence type="predicted"/>
<reference evidence="2" key="1">
    <citation type="journal article" date="2019" name="Int. J. Syst. Evol. Microbiol.">
        <title>The Global Catalogue of Microorganisms (GCM) 10K type strain sequencing project: providing services to taxonomists for standard genome sequencing and annotation.</title>
        <authorList>
            <consortium name="The Broad Institute Genomics Platform"/>
            <consortium name="The Broad Institute Genome Sequencing Center for Infectious Disease"/>
            <person name="Wu L."/>
            <person name="Ma J."/>
        </authorList>
    </citation>
    <scope>NUCLEOTIDE SEQUENCE [LARGE SCALE GENOMIC DNA]</scope>
    <source>
        <strain evidence="2">JCM 16722</strain>
    </source>
</reference>